<dbReference type="OrthoDB" id="9812082at2"/>
<accession>A0A1Q9A3G1</accession>
<dbReference type="EMBL" id="MKIN01000022">
    <property type="protein sequence ID" value="OLP49124.1"/>
    <property type="molecule type" value="Genomic_DNA"/>
</dbReference>
<evidence type="ECO:0000313" key="8">
    <source>
        <dbReference type="Proteomes" id="UP000544107"/>
    </source>
</evidence>
<organism evidence="6 7">
    <name type="scientific">Allorhizobium taibaishanense</name>
    <dbReference type="NCBI Taxonomy" id="887144"/>
    <lineage>
        <taxon>Bacteria</taxon>
        <taxon>Pseudomonadati</taxon>
        <taxon>Pseudomonadota</taxon>
        <taxon>Alphaproteobacteria</taxon>
        <taxon>Hyphomicrobiales</taxon>
        <taxon>Rhizobiaceae</taxon>
        <taxon>Rhizobium/Agrobacterium group</taxon>
        <taxon>Allorhizobium</taxon>
    </lineage>
</organism>
<dbReference type="GO" id="GO:0043200">
    <property type="term" value="P:response to amino acid"/>
    <property type="evidence" value="ECO:0007669"/>
    <property type="project" value="TreeGrafter"/>
</dbReference>
<dbReference type="GO" id="GO:0005829">
    <property type="term" value="C:cytosol"/>
    <property type="evidence" value="ECO:0007669"/>
    <property type="project" value="TreeGrafter"/>
</dbReference>
<dbReference type="Gene3D" id="1.10.10.10">
    <property type="entry name" value="Winged helix-like DNA-binding domain superfamily/Winged helix DNA-binding domain"/>
    <property type="match status" value="1"/>
</dbReference>
<dbReference type="SMART" id="SM00344">
    <property type="entry name" value="HTH_ASNC"/>
    <property type="match status" value="1"/>
</dbReference>
<dbReference type="InterPro" id="IPR019887">
    <property type="entry name" value="Tscrpt_reg_AsnC/Lrp_C"/>
</dbReference>
<dbReference type="GO" id="GO:0043565">
    <property type="term" value="F:sequence-specific DNA binding"/>
    <property type="evidence" value="ECO:0007669"/>
    <property type="project" value="InterPro"/>
</dbReference>
<dbReference type="PROSITE" id="PS50956">
    <property type="entry name" value="HTH_ASNC_2"/>
    <property type="match status" value="1"/>
</dbReference>
<dbReference type="InterPro" id="IPR011008">
    <property type="entry name" value="Dimeric_a/b-barrel"/>
</dbReference>
<keyword evidence="2 5" id="KW-0238">DNA-binding</keyword>
<keyword evidence="7" id="KW-1185">Reference proteome</keyword>
<comment type="caution">
    <text evidence="6">The sequence shown here is derived from an EMBL/GenBank/DDBJ whole genome shotgun (WGS) entry which is preliminary data.</text>
</comment>
<proteinExistence type="predicted"/>
<dbReference type="PRINTS" id="PR00033">
    <property type="entry name" value="HTHASNC"/>
</dbReference>
<dbReference type="RefSeq" id="WP_075614916.1">
    <property type="nucleotide sequence ID" value="NZ_JACIED010000001.1"/>
</dbReference>
<dbReference type="PANTHER" id="PTHR30154:SF34">
    <property type="entry name" value="TRANSCRIPTIONAL REGULATOR AZLB"/>
    <property type="match status" value="1"/>
</dbReference>
<name>A0A1Q9A3G1_9HYPH</name>
<dbReference type="InterPro" id="IPR011991">
    <property type="entry name" value="ArsR-like_HTH"/>
</dbReference>
<reference evidence="5 8" key="2">
    <citation type="submission" date="2020-08" db="EMBL/GenBank/DDBJ databases">
        <title>Genomic Encyclopedia of Type Strains, Phase IV (KMG-IV): sequencing the most valuable type-strain genomes for metagenomic binning, comparative biology and taxonomic classification.</title>
        <authorList>
            <person name="Goeker M."/>
        </authorList>
    </citation>
    <scope>NUCLEOTIDE SEQUENCE [LARGE SCALE GENOMIC DNA]</scope>
    <source>
        <strain evidence="5 8">DSM 100021</strain>
    </source>
</reference>
<dbReference type="Pfam" id="PF01037">
    <property type="entry name" value="AsnC_trans_reg"/>
    <property type="match status" value="1"/>
</dbReference>
<dbReference type="Proteomes" id="UP000185598">
    <property type="component" value="Unassembled WGS sequence"/>
</dbReference>
<evidence type="ECO:0000259" key="4">
    <source>
        <dbReference type="PROSITE" id="PS50956"/>
    </source>
</evidence>
<evidence type="ECO:0000256" key="2">
    <source>
        <dbReference type="ARBA" id="ARBA00023125"/>
    </source>
</evidence>
<evidence type="ECO:0000256" key="1">
    <source>
        <dbReference type="ARBA" id="ARBA00023015"/>
    </source>
</evidence>
<dbReference type="SUPFAM" id="SSF54909">
    <property type="entry name" value="Dimeric alpha+beta barrel"/>
    <property type="match status" value="1"/>
</dbReference>
<dbReference type="STRING" id="887144.BJF91_18710"/>
<evidence type="ECO:0000313" key="5">
    <source>
        <dbReference type="EMBL" id="MBB4006125.1"/>
    </source>
</evidence>
<gene>
    <name evidence="6" type="ORF">BJF91_18710</name>
    <name evidence="5" type="ORF">GGQ71_000361</name>
</gene>
<dbReference type="PANTHER" id="PTHR30154">
    <property type="entry name" value="LEUCINE-RESPONSIVE REGULATORY PROTEIN"/>
    <property type="match status" value="1"/>
</dbReference>
<evidence type="ECO:0000313" key="7">
    <source>
        <dbReference type="Proteomes" id="UP000185598"/>
    </source>
</evidence>
<dbReference type="AlphaFoldDB" id="A0A1Q9A3G1"/>
<reference evidence="6 7" key="1">
    <citation type="submission" date="2016-09" db="EMBL/GenBank/DDBJ databases">
        <title>Rhizobium oryziradicis sp. nov., isolated from the root of rice.</title>
        <authorList>
            <person name="Zhao J."/>
            <person name="Zhang X."/>
        </authorList>
    </citation>
    <scope>NUCLEOTIDE SEQUENCE [LARGE SCALE GENOMIC DNA]</scope>
    <source>
        <strain evidence="6 7">14971</strain>
    </source>
</reference>
<dbReference type="InterPro" id="IPR036390">
    <property type="entry name" value="WH_DNA-bd_sf"/>
</dbReference>
<dbReference type="SUPFAM" id="SSF46785">
    <property type="entry name" value="Winged helix' DNA-binding domain"/>
    <property type="match status" value="1"/>
</dbReference>
<dbReference type="Proteomes" id="UP000544107">
    <property type="component" value="Unassembled WGS sequence"/>
</dbReference>
<dbReference type="InterPro" id="IPR019888">
    <property type="entry name" value="Tscrpt_reg_AsnC-like"/>
</dbReference>
<keyword evidence="1" id="KW-0805">Transcription regulation</keyword>
<dbReference type="Gene3D" id="3.30.70.920">
    <property type="match status" value="1"/>
</dbReference>
<dbReference type="CDD" id="cd00090">
    <property type="entry name" value="HTH_ARSR"/>
    <property type="match status" value="1"/>
</dbReference>
<evidence type="ECO:0000256" key="3">
    <source>
        <dbReference type="ARBA" id="ARBA00023163"/>
    </source>
</evidence>
<feature type="domain" description="HTH asnC-type" evidence="4">
    <location>
        <begin position="1"/>
        <end position="62"/>
    </location>
</feature>
<dbReference type="GO" id="GO:0006355">
    <property type="term" value="P:regulation of DNA-templated transcription"/>
    <property type="evidence" value="ECO:0007669"/>
    <property type="project" value="UniProtKB-ARBA"/>
</dbReference>
<dbReference type="InterPro" id="IPR036388">
    <property type="entry name" value="WH-like_DNA-bd_sf"/>
</dbReference>
<evidence type="ECO:0000313" key="6">
    <source>
        <dbReference type="EMBL" id="OLP49124.1"/>
    </source>
</evidence>
<dbReference type="InterPro" id="IPR000485">
    <property type="entry name" value="AsnC-type_HTH_dom"/>
</dbReference>
<protein>
    <submittedName>
        <fullName evidence="6">AsnC family transcriptional regulator</fullName>
    </submittedName>
    <submittedName>
        <fullName evidence="5">DNA-binding Lrp family transcriptional regulator</fullName>
    </submittedName>
</protein>
<sequence>MDQLDRKIIRALERDARISYAALSEEVSLSKSPCWARVKAMEEQGVIRGYRTELDPARLGFGLEAFVQVSIDFEQSEAFEAAVRNHPLIRRCHATTGEADYLLHILARDMSGMDKLLREEICRLPGVKRSITAMVTREIKAETALAVAAQAIGS</sequence>
<keyword evidence="3" id="KW-0804">Transcription</keyword>
<dbReference type="Pfam" id="PF13412">
    <property type="entry name" value="HTH_24"/>
    <property type="match status" value="1"/>
</dbReference>
<dbReference type="EMBL" id="JACIED010000001">
    <property type="protein sequence ID" value="MBB4006125.1"/>
    <property type="molecule type" value="Genomic_DNA"/>
</dbReference>